<gene>
    <name evidence="5" type="ordered locus">CJJ81176_1528</name>
</gene>
<evidence type="ECO:0000259" key="4">
    <source>
        <dbReference type="SMART" id="SM00797"/>
    </source>
</evidence>
<dbReference type="InterPro" id="IPR052708">
    <property type="entry name" value="PxpC"/>
</dbReference>
<dbReference type="PANTHER" id="PTHR43309">
    <property type="entry name" value="5-OXOPROLINASE SUBUNIT C"/>
    <property type="match status" value="1"/>
</dbReference>
<dbReference type="PANTHER" id="PTHR43309:SF5">
    <property type="entry name" value="5-OXOPROLINASE SUBUNIT C"/>
    <property type="match status" value="1"/>
</dbReference>
<evidence type="ECO:0000256" key="1">
    <source>
        <dbReference type="ARBA" id="ARBA00022741"/>
    </source>
</evidence>
<name>A0A0H3PDQ6_CAMJJ</name>
<keyword evidence="2" id="KW-0378">Hydrolase</keyword>
<protein>
    <recommendedName>
        <fullName evidence="4">Carboxyltransferase domain-containing protein</fullName>
    </recommendedName>
</protein>
<dbReference type="Proteomes" id="UP000000646">
    <property type="component" value="Chromosome"/>
</dbReference>
<evidence type="ECO:0000256" key="2">
    <source>
        <dbReference type="ARBA" id="ARBA00022801"/>
    </source>
</evidence>
<sequence length="321" mass="35587">MSIKIIETSINSSLQDFGRKKFAKFGIARSGAMDEDALRMANILLGNKQDEAGIELCLKGGKYEFLDENYFVLSGAEFEAKLDNQKIKTCKVYQANKGDILELDLAKIGFRGYLCVAGGFEVKSFLNSKSSDAKMGAGVFEGRALQKDDILNTHNTFIPFNLEARECENPLFKSPKEPIIRVILGTNEDAFTQKGIETFLNTTYKVGLKSDRMAIYAESSESIEHKNSADIISDPAVFGSIQVPKSGIPIILMAGRQSTGGYTKIATVIENDLSLLAQAKLGSSFKFQSISMQEALELYKQREMKFKAMDQKINLDFENLI</sequence>
<proteinExistence type="predicted"/>
<dbReference type="KEGG" id="cjj:CJJ81176_1528"/>
<keyword evidence="1" id="KW-0547">Nucleotide-binding</keyword>
<dbReference type="GO" id="GO:0005524">
    <property type="term" value="F:ATP binding"/>
    <property type="evidence" value="ECO:0007669"/>
    <property type="project" value="UniProtKB-KW"/>
</dbReference>
<evidence type="ECO:0000313" key="5">
    <source>
        <dbReference type="EMBL" id="EAQ72617.1"/>
    </source>
</evidence>
<dbReference type="HOGENOM" id="CLU_028967_0_1_7"/>
<feature type="domain" description="Carboxyltransferase" evidence="4">
    <location>
        <begin position="24"/>
        <end position="305"/>
    </location>
</feature>
<reference evidence="6" key="1">
    <citation type="submission" date="2006-12" db="EMBL/GenBank/DDBJ databases">
        <authorList>
            <person name="Fouts D.E."/>
            <person name="Nelson K.E."/>
            <person name="Sebastian Y."/>
        </authorList>
    </citation>
    <scope>NUCLEOTIDE SEQUENCE [LARGE SCALE GENOMIC DNA]</scope>
    <source>
        <strain evidence="6">81-176</strain>
    </source>
</reference>
<dbReference type="EMBL" id="CP000538">
    <property type="protein sequence ID" value="EAQ72617.1"/>
    <property type="molecule type" value="Genomic_DNA"/>
</dbReference>
<organism evidence="5 6">
    <name type="scientific">Campylobacter jejuni subsp. jejuni serotype O:23/36 (strain 81-176)</name>
    <dbReference type="NCBI Taxonomy" id="354242"/>
    <lineage>
        <taxon>Bacteria</taxon>
        <taxon>Pseudomonadati</taxon>
        <taxon>Campylobacterota</taxon>
        <taxon>Epsilonproteobacteria</taxon>
        <taxon>Campylobacterales</taxon>
        <taxon>Campylobacteraceae</taxon>
        <taxon>Campylobacter</taxon>
    </lineage>
</organism>
<dbReference type="SMART" id="SM00797">
    <property type="entry name" value="AHS2"/>
    <property type="match status" value="1"/>
</dbReference>
<dbReference type="GO" id="GO:0016787">
    <property type="term" value="F:hydrolase activity"/>
    <property type="evidence" value="ECO:0007669"/>
    <property type="project" value="UniProtKB-KW"/>
</dbReference>
<dbReference type="InterPro" id="IPR029000">
    <property type="entry name" value="Cyclophilin-like_dom_sf"/>
</dbReference>
<dbReference type="InterPro" id="IPR003778">
    <property type="entry name" value="CT_A_B"/>
</dbReference>
<evidence type="ECO:0000313" key="6">
    <source>
        <dbReference type="Proteomes" id="UP000000646"/>
    </source>
</evidence>
<evidence type="ECO:0000256" key="3">
    <source>
        <dbReference type="ARBA" id="ARBA00022840"/>
    </source>
</evidence>
<dbReference type="Pfam" id="PF02626">
    <property type="entry name" value="CT_A_B"/>
    <property type="match status" value="1"/>
</dbReference>
<accession>A0A0H3PDQ6</accession>
<dbReference type="eggNOG" id="COG1984">
    <property type="taxonomic scope" value="Bacteria"/>
</dbReference>
<keyword evidence="3" id="KW-0067">ATP-binding</keyword>
<dbReference type="NCBIfam" id="TIGR00724">
    <property type="entry name" value="urea_amlyse_rel"/>
    <property type="match status" value="1"/>
</dbReference>
<dbReference type="Gene3D" id="2.40.100.10">
    <property type="entry name" value="Cyclophilin-like"/>
    <property type="match status" value="1"/>
</dbReference>
<dbReference type="AlphaFoldDB" id="A0A0H3PDQ6"/>
<dbReference type="RefSeq" id="WP_002851496.1">
    <property type="nucleotide sequence ID" value="NC_008787.1"/>
</dbReference>